<evidence type="ECO:0000256" key="1">
    <source>
        <dbReference type="SAM" id="Phobius"/>
    </source>
</evidence>
<comment type="caution">
    <text evidence="2">The sequence shown here is derived from an EMBL/GenBank/DDBJ whole genome shotgun (WGS) entry which is preliminary data.</text>
</comment>
<dbReference type="Proteomes" id="UP000323410">
    <property type="component" value="Unassembled WGS sequence"/>
</dbReference>
<dbReference type="RefSeq" id="WP_148601488.1">
    <property type="nucleotide sequence ID" value="NZ_VSLD01000006.1"/>
</dbReference>
<dbReference type="NCBIfam" id="NF038020">
    <property type="entry name" value="HeR"/>
    <property type="match status" value="1"/>
</dbReference>
<accession>A0A5D0XPF0</accession>
<feature type="transmembrane region" description="Helical" evidence="1">
    <location>
        <begin position="259"/>
        <end position="280"/>
    </location>
</feature>
<feature type="transmembrane region" description="Helical" evidence="1">
    <location>
        <begin position="118"/>
        <end position="135"/>
    </location>
</feature>
<feature type="transmembrane region" description="Helical" evidence="1">
    <location>
        <begin position="141"/>
        <end position="161"/>
    </location>
</feature>
<reference evidence="2 3" key="1">
    <citation type="submission" date="2019-08" db="EMBL/GenBank/DDBJ databases">
        <title>Genone of Arthrobacter echini P9.</title>
        <authorList>
            <person name="Bowman J.P."/>
        </authorList>
    </citation>
    <scope>NUCLEOTIDE SEQUENCE [LARGE SCALE GENOMIC DNA]</scope>
    <source>
        <strain evidence="2 3">P9</strain>
    </source>
</reference>
<feature type="transmembrane region" description="Helical" evidence="1">
    <location>
        <begin position="76"/>
        <end position="97"/>
    </location>
</feature>
<feature type="transmembrane region" description="Helical" evidence="1">
    <location>
        <begin position="219"/>
        <end position="238"/>
    </location>
</feature>
<feature type="transmembrane region" description="Helical" evidence="1">
    <location>
        <begin position="25"/>
        <end position="44"/>
    </location>
</feature>
<evidence type="ECO:0008006" key="4">
    <source>
        <dbReference type="Google" id="ProtNLM"/>
    </source>
</evidence>
<dbReference type="AlphaFoldDB" id="A0A5D0XPF0"/>
<protein>
    <recommendedName>
        <fullName evidence="4">Heliorhodopsin HeR</fullName>
    </recommendedName>
</protein>
<keyword evidence="1" id="KW-0472">Membrane</keyword>
<dbReference type="EMBL" id="VSLD01000006">
    <property type="protein sequence ID" value="TYC97916.1"/>
    <property type="molecule type" value="Genomic_DNA"/>
</dbReference>
<dbReference type="Pfam" id="PF18761">
    <property type="entry name" value="Heliorhodopsin"/>
    <property type="match status" value="1"/>
</dbReference>
<proteinExistence type="predicted"/>
<evidence type="ECO:0000313" key="2">
    <source>
        <dbReference type="EMBL" id="TYC97916.1"/>
    </source>
</evidence>
<keyword evidence="1" id="KW-0812">Transmembrane</keyword>
<dbReference type="Gene3D" id="1.20.1070.10">
    <property type="entry name" value="Rhodopsin 7-helix transmembrane proteins"/>
    <property type="match status" value="1"/>
</dbReference>
<dbReference type="InterPro" id="IPR041113">
    <property type="entry name" value="Heliorhodopsin"/>
</dbReference>
<feature type="transmembrane region" description="Helical" evidence="1">
    <location>
        <begin position="182"/>
        <end position="207"/>
    </location>
</feature>
<dbReference type="OrthoDB" id="2042238at2"/>
<organism evidence="2 3">
    <name type="scientific">Arthrobacter echini</name>
    <dbReference type="NCBI Taxonomy" id="1529066"/>
    <lineage>
        <taxon>Bacteria</taxon>
        <taxon>Bacillati</taxon>
        <taxon>Actinomycetota</taxon>
        <taxon>Actinomycetes</taxon>
        <taxon>Micrococcales</taxon>
        <taxon>Micrococcaceae</taxon>
        <taxon>Arthrobacter</taxon>
    </lineage>
</organism>
<gene>
    <name evidence="2" type="ORF">FQ377_11925</name>
</gene>
<keyword evidence="1" id="KW-1133">Transmembrane helix</keyword>
<evidence type="ECO:0000313" key="3">
    <source>
        <dbReference type="Proteomes" id="UP000323410"/>
    </source>
</evidence>
<keyword evidence="3" id="KW-1185">Reference proteome</keyword>
<name>A0A5D0XPF0_9MICC</name>
<sequence>MSVSPLELQTTSVQIAFRTATRLRVFNAVMGFLHLASGSLMVALSNDFSLPVSTFALNGTPGTSLSQGVTNLVFDVPLGIATASFLFLSAFFHFLIASPIGFHRYIGELSRGRNRFRWVEYSVSSTLMIVLISLILGISDIAALIGLGIANISMILFGWLMEMTNNGLMHDADGRPQRGQRAWWTPFWFGCVAGIGPWLAVAVYLIVNVGVEGGEGPPGFVYGIIISLFVFFNSFAINQWLQYKQVGRWRNYLTGERTYIVLSLIAKTLLAWQVFANVLIG</sequence>